<keyword evidence="6" id="KW-0411">Iron-sulfur</keyword>
<dbReference type="InterPro" id="IPR001041">
    <property type="entry name" value="2Fe-2S_ferredoxin-type"/>
</dbReference>
<dbReference type="CDD" id="cd00207">
    <property type="entry name" value="fer2"/>
    <property type="match status" value="1"/>
</dbReference>
<evidence type="ECO:0000256" key="2">
    <source>
        <dbReference type="ARBA" id="ARBA00022723"/>
    </source>
</evidence>
<evidence type="ECO:0000256" key="4">
    <source>
        <dbReference type="ARBA" id="ARBA00023002"/>
    </source>
</evidence>
<dbReference type="PROSITE" id="PS00551">
    <property type="entry name" value="MOLYBDOPTERIN_PROK_1"/>
    <property type="match status" value="1"/>
</dbReference>
<dbReference type="GO" id="GO:0051539">
    <property type="term" value="F:4 iron, 4 sulfur cluster binding"/>
    <property type="evidence" value="ECO:0007669"/>
    <property type="project" value="UniProtKB-KW"/>
</dbReference>
<dbReference type="InterPro" id="IPR006656">
    <property type="entry name" value="Mopterin_OxRdtase"/>
</dbReference>
<dbReference type="Gene3D" id="3.40.50.740">
    <property type="match status" value="1"/>
</dbReference>
<dbReference type="GO" id="GO:0042773">
    <property type="term" value="P:ATP synthesis coupled electron transport"/>
    <property type="evidence" value="ECO:0007669"/>
    <property type="project" value="InterPro"/>
</dbReference>
<sequence>VAFNQGETIYEVAERCGREIPTLCYDPRLDPFGGCRLCIVDVEGSRNPVASCTTEATAGMRVKTNGGRLDLHRSVLLELVASENREVDVDSLSGYASQELAQLVDRYEARTGRFQGLQSGTSHPNDPNPFIMRDYENCISCYRCVRVCAEQEGDYAITVMNRGFETQITTEFNGLLKDSACTFCGQCVQTCPTGALADLKALGNVDVPGATQKTRTVCTYCGVGCSIDVLTRGNEIVGVQPGMDGPANHGALCVKGQYAYDFVGHRERLATPFVRDEDGQLRPASWDEALDRAAAGLGKVLAEYGRHSFYGIASGRAPNEAAYTMQKFVRAGLGTNYIDNCSRA</sequence>
<dbReference type="SUPFAM" id="SSF54862">
    <property type="entry name" value="4Fe-4S ferredoxins"/>
    <property type="match status" value="1"/>
</dbReference>
<feature type="domain" description="4Fe-4S Mo/W bis-MGD-type" evidence="10">
    <location>
        <begin position="211"/>
        <end position="267"/>
    </location>
</feature>
<proteinExistence type="predicted"/>
<evidence type="ECO:0000256" key="3">
    <source>
        <dbReference type="ARBA" id="ARBA00022737"/>
    </source>
</evidence>
<evidence type="ECO:0000259" key="9">
    <source>
        <dbReference type="PROSITE" id="PS51379"/>
    </source>
</evidence>
<keyword evidence="4" id="KW-0560">Oxidoreductase</keyword>
<dbReference type="PROSITE" id="PS00198">
    <property type="entry name" value="4FE4S_FER_1"/>
    <property type="match status" value="1"/>
</dbReference>
<dbReference type="PROSITE" id="PS00641">
    <property type="entry name" value="COMPLEX1_75K_1"/>
    <property type="match status" value="1"/>
</dbReference>
<dbReference type="PROSITE" id="PS51669">
    <property type="entry name" value="4FE4S_MOW_BIS_MGD"/>
    <property type="match status" value="1"/>
</dbReference>
<dbReference type="Pfam" id="PF00384">
    <property type="entry name" value="Molybdopterin"/>
    <property type="match status" value="1"/>
</dbReference>
<dbReference type="Pfam" id="PF22117">
    <property type="entry name" value="Fer4_Nqo3"/>
    <property type="match status" value="1"/>
</dbReference>
<evidence type="ECO:0000256" key="5">
    <source>
        <dbReference type="ARBA" id="ARBA00023004"/>
    </source>
</evidence>
<dbReference type="SUPFAM" id="SSF53706">
    <property type="entry name" value="Formate dehydrogenase/DMSO reductase, domains 1-3"/>
    <property type="match status" value="1"/>
</dbReference>
<keyword evidence="5" id="KW-0408">Iron</keyword>
<dbReference type="InterPro" id="IPR017900">
    <property type="entry name" value="4Fe4S_Fe_S_CS"/>
</dbReference>
<evidence type="ECO:0000259" key="8">
    <source>
        <dbReference type="PROSITE" id="PS51085"/>
    </source>
</evidence>
<dbReference type="Pfam" id="PF13510">
    <property type="entry name" value="Fer2_4"/>
    <property type="match status" value="1"/>
</dbReference>
<dbReference type="EMBL" id="UINC01025183">
    <property type="protein sequence ID" value="SVB00298.1"/>
    <property type="molecule type" value="Genomic_DNA"/>
</dbReference>
<dbReference type="PANTHER" id="PTHR43105">
    <property type="entry name" value="RESPIRATORY NITRATE REDUCTASE"/>
    <property type="match status" value="1"/>
</dbReference>
<keyword evidence="2" id="KW-0479">Metal-binding</keyword>
<dbReference type="InterPro" id="IPR036010">
    <property type="entry name" value="2Fe-2S_ferredoxin-like_sf"/>
</dbReference>
<dbReference type="PANTHER" id="PTHR43105:SF14">
    <property type="entry name" value="FORMATE DEHYDROGENASE H"/>
    <property type="match status" value="1"/>
</dbReference>
<evidence type="ECO:0008006" key="12">
    <source>
        <dbReference type="Google" id="ProtNLM"/>
    </source>
</evidence>
<accession>A0A382AFK9</accession>
<feature type="non-terminal residue" evidence="11">
    <location>
        <position position="1"/>
    </location>
</feature>
<dbReference type="GO" id="GO:0046872">
    <property type="term" value="F:metal ion binding"/>
    <property type="evidence" value="ECO:0007669"/>
    <property type="project" value="UniProtKB-KW"/>
</dbReference>
<dbReference type="InterPro" id="IPR050123">
    <property type="entry name" value="Prok_molybdopt-oxidoreductase"/>
</dbReference>
<keyword evidence="1" id="KW-0004">4Fe-4S</keyword>
<dbReference type="GO" id="GO:0003954">
    <property type="term" value="F:NADH dehydrogenase activity"/>
    <property type="evidence" value="ECO:0007669"/>
    <property type="project" value="TreeGrafter"/>
</dbReference>
<dbReference type="Gene3D" id="2.20.25.90">
    <property type="entry name" value="ADC-like domains"/>
    <property type="match status" value="1"/>
</dbReference>
<name>A0A382AFK9_9ZZZZ</name>
<dbReference type="FunFam" id="2.20.25.90:FF:000001">
    <property type="entry name" value="Formate dehydrogenase subunit alpha"/>
    <property type="match status" value="1"/>
</dbReference>
<evidence type="ECO:0000259" key="10">
    <source>
        <dbReference type="PROSITE" id="PS51669"/>
    </source>
</evidence>
<evidence type="ECO:0000256" key="6">
    <source>
        <dbReference type="ARBA" id="ARBA00023014"/>
    </source>
</evidence>
<dbReference type="Gene3D" id="3.10.20.740">
    <property type="match status" value="1"/>
</dbReference>
<feature type="domain" description="2Fe-2S ferredoxin-type" evidence="8">
    <location>
        <begin position="1"/>
        <end position="68"/>
    </location>
</feature>
<feature type="domain" description="4Fe-4S ferredoxin-type" evidence="9">
    <location>
        <begin position="172"/>
        <end position="202"/>
    </location>
</feature>
<evidence type="ECO:0000256" key="7">
    <source>
        <dbReference type="ARBA" id="ARBA00034078"/>
    </source>
</evidence>
<dbReference type="AlphaFoldDB" id="A0A382AFK9"/>
<keyword evidence="3" id="KW-0677">Repeat</keyword>
<dbReference type="GO" id="GO:0008137">
    <property type="term" value="F:NADH dehydrogenase (ubiquinone) activity"/>
    <property type="evidence" value="ECO:0007669"/>
    <property type="project" value="InterPro"/>
</dbReference>
<dbReference type="SUPFAM" id="SSF54292">
    <property type="entry name" value="2Fe-2S ferredoxin-like"/>
    <property type="match status" value="1"/>
</dbReference>
<evidence type="ECO:0000256" key="1">
    <source>
        <dbReference type="ARBA" id="ARBA00022485"/>
    </source>
</evidence>
<dbReference type="Pfam" id="PF04879">
    <property type="entry name" value="Molybdop_Fe4S4"/>
    <property type="match status" value="1"/>
</dbReference>
<evidence type="ECO:0000313" key="11">
    <source>
        <dbReference type="EMBL" id="SVB00298.1"/>
    </source>
</evidence>
<dbReference type="InterPro" id="IPR000283">
    <property type="entry name" value="NADH_UbQ_OxRdtase_75kDa_su_CS"/>
</dbReference>
<dbReference type="PROSITE" id="PS51085">
    <property type="entry name" value="2FE2S_FER_2"/>
    <property type="match status" value="1"/>
</dbReference>
<dbReference type="InterPro" id="IPR054351">
    <property type="entry name" value="NADH_UbQ_OxRdtase_ferredoxin"/>
</dbReference>
<dbReference type="SMART" id="SM00926">
    <property type="entry name" value="Molybdop_Fe4S4"/>
    <property type="match status" value="1"/>
</dbReference>
<dbReference type="GO" id="GO:0016020">
    <property type="term" value="C:membrane"/>
    <property type="evidence" value="ECO:0007669"/>
    <property type="project" value="InterPro"/>
</dbReference>
<dbReference type="FunFam" id="3.30.70.20:FF:000035">
    <property type="entry name" value="Iron hydrogenase 1"/>
    <property type="match status" value="1"/>
</dbReference>
<protein>
    <recommendedName>
        <fullName evidence="12">4Fe-4S ferredoxin-type domain-containing protein</fullName>
    </recommendedName>
</protein>
<dbReference type="InterPro" id="IPR006963">
    <property type="entry name" value="Mopterin_OxRdtase_4Fe-4S_dom"/>
</dbReference>
<reference evidence="11" key="1">
    <citation type="submission" date="2018-05" db="EMBL/GenBank/DDBJ databases">
        <authorList>
            <person name="Lanie J.A."/>
            <person name="Ng W.-L."/>
            <person name="Kazmierczak K.M."/>
            <person name="Andrzejewski T.M."/>
            <person name="Davidsen T.M."/>
            <person name="Wayne K.J."/>
            <person name="Tettelin H."/>
            <person name="Glass J.I."/>
            <person name="Rusch D."/>
            <person name="Podicherti R."/>
            <person name="Tsui H.-C.T."/>
            <person name="Winkler M.E."/>
        </authorList>
    </citation>
    <scope>NUCLEOTIDE SEQUENCE</scope>
</reference>
<dbReference type="InterPro" id="IPR017896">
    <property type="entry name" value="4Fe4S_Fe-S-bd"/>
</dbReference>
<dbReference type="PROSITE" id="PS51379">
    <property type="entry name" value="4FE4S_FER_2"/>
    <property type="match status" value="2"/>
</dbReference>
<dbReference type="Gene3D" id="3.30.70.20">
    <property type="match status" value="1"/>
</dbReference>
<gene>
    <name evidence="11" type="ORF">METZ01_LOCUS153152</name>
</gene>
<feature type="domain" description="4Fe-4S ferredoxin-type" evidence="9">
    <location>
        <begin position="129"/>
        <end position="158"/>
    </location>
</feature>
<comment type="cofactor">
    <cofactor evidence="7">
        <name>[2Fe-2S] cluster</name>
        <dbReference type="ChEBI" id="CHEBI:190135"/>
    </cofactor>
</comment>
<organism evidence="11">
    <name type="scientific">marine metagenome</name>
    <dbReference type="NCBI Taxonomy" id="408172"/>
    <lineage>
        <taxon>unclassified sequences</taxon>
        <taxon>metagenomes</taxon>
        <taxon>ecological metagenomes</taxon>
    </lineage>
</organism>
<dbReference type="InterPro" id="IPR027467">
    <property type="entry name" value="MopterinOxRdtase_cofactor_BS"/>
</dbReference>